<dbReference type="PROSITE" id="PS51257">
    <property type="entry name" value="PROKAR_LIPOPROTEIN"/>
    <property type="match status" value="1"/>
</dbReference>
<organism evidence="1 2">
    <name type="scientific">Antricoccus suffuscus</name>
    <dbReference type="NCBI Taxonomy" id="1629062"/>
    <lineage>
        <taxon>Bacteria</taxon>
        <taxon>Bacillati</taxon>
        <taxon>Actinomycetota</taxon>
        <taxon>Actinomycetes</taxon>
        <taxon>Geodermatophilales</taxon>
        <taxon>Antricoccaceae</taxon>
        <taxon>Antricoccus</taxon>
    </lineage>
</organism>
<name>A0A2T1A402_9ACTN</name>
<dbReference type="EMBL" id="PVUE01000002">
    <property type="protein sequence ID" value="PRZ43323.1"/>
    <property type="molecule type" value="Genomic_DNA"/>
</dbReference>
<sequence>MSSRRLCIQISTAVVGALLLTACSGGIDLQHGDAESSSSSSTPSTPAAPNQLLRVGLSRISANAVEKTRYIEFGESKRLAVLADQDKGAWNIMTQLGATSLQTGPGVAEKLALSLNAADYAISAGPAPAMVTLIAGGQDGEEVKSAAGSLGYEGDDVLSQKMDVTKPITVQIAQVQPKGDDIVLGSADADMALVDSKDDSLADDAEIVAVSDCLGDVVAAFITDIGTDDHLVAVGVRAIGKGVTSMLCVKTDDDAAAKDLEGKVKDDLASGDTANGKKYADYFEGSSVTVLSDGVVQAKLPHASDTKPSIMHQMLTQVDLPGF</sequence>
<keyword evidence="2" id="KW-1185">Reference proteome</keyword>
<dbReference type="RefSeq" id="WP_146135264.1">
    <property type="nucleotide sequence ID" value="NZ_PVUE01000002.1"/>
</dbReference>
<reference evidence="1 2" key="1">
    <citation type="submission" date="2018-03" db="EMBL/GenBank/DDBJ databases">
        <title>Genomic Encyclopedia of Archaeal and Bacterial Type Strains, Phase II (KMG-II): from individual species to whole genera.</title>
        <authorList>
            <person name="Goeker M."/>
        </authorList>
    </citation>
    <scope>NUCLEOTIDE SEQUENCE [LARGE SCALE GENOMIC DNA]</scope>
    <source>
        <strain evidence="1 2">DSM 100065</strain>
    </source>
</reference>
<comment type="caution">
    <text evidence="1">The sequence shown here is derived from an EMBL/GenBank/DDBJ whole genome shotgun (WGS) entry which is preliminary data.</text>
</comment>
<dbReference type="Proteomes" id="UP000237752">
    <property type="component" value="Unassembled WGS sequence"/>
</dbReference>
<proteinExistence type="predicted"/>
<gene>
    <name evidence="1" type="ORF">CLV47_1028</name>
</gene>
<evidence type="ECO:0000313" key="2">
    <source>
        <dbReference type="Proteomes" id="UP000237752"/>
    </source>
</evidence>
<evidence type="ECO:0000313" key="1">
    <source>
        <dbReference type="EMBL" id="PRZ43323.1"/>
    </source>
</evidence>
<protein>
    <submittedName>
        <fullName evidence="1">Uncharacterized protein</fullName>
    </submittedName>
</protein>
<accession>A0A2T1A402</accession>
<dbReference type="AlphaFoldDB" id="A0A2T1A402"/>
<dbReference type="OrthoDB" id="3688255at2"/>